<dbReference type="InterPro" id="IPR002018">
    <property type="entry name" value="CarbesteraseB"/>
</dbReference>
<dbReference type="PANTHER" id="PTHR11559">
    <property type="entry name" value="CARBOXYLESTERASE"/>
    <property type="match status" value="1"/>
</dbReference>
<organism evidence="3">
    <name type="scientific">Triatoma infestans</name>
    <name type="common">Assassin bug</name>
    <dbReference type="NCBI Taxonomy" id="30076"/>
    <lineage>
        <taxon>Eukaryota</taxon>
        <taxon>Metazoa</taxon>
        <taxon>Ecdysozoa</taxon>
        <taxon>Arthropoda</taxon>
        <taxon>Hexapoda</taxon>
        <taxon>Insecta</taxon>
        <taxon>Pterygota</taxon>
        <taxon>Neoptera</taxon>
        <taxon>Paraneoptera</taxon>
        <taxon>Hemiptera</taxon>
        <taxon>Heteroptera</taxon>
        <taxon>Panheteroptera</taxon>
        <taxon>Cimicomorpha</taxon>
        <taxon>Reduviidae</taxon>
        <taxon>Triatominae</taxon>
        <taxon>Triatoma</taxon>
    </lineage>
</organism>
<evidence type="ECO:0000313" key="3">
    <source>
        <dbReference type="EMBL" id="JAR98950.1"/>
    </source>
</evidence>
<keyword evidence="1" id="KW-0325">Glycoprotein</keyword>
<dbReference type="Pfam" id="PF00135">
    <property type="entry name" value="COesterase"/>
    <property type="match status" value="1"/>
</dbReference>
<protein>
    <submittedName>
        <fullName evidence="3">Venom carboxylesterase-6-like protein</fullName>
    </submittedName>
</protein>
<dbReference type="AlphaFoldDB" id="A0A161M8Y9"/>
<dbReference type="InterPro" id="IPR029058">
    <property type="entry name" value="AB_hydrolase_fold"/>
</dbReference>
<evidence type="ECO:0000256" key="1">
    <source>
        <dbReference type="ARBA" id="ARBA00023180"/>
    </source>
</evidence>
<dbReference type="InterPro" id="IPR050309">
    <property type="entry name" value="Type-B_Carboxylest/Lipase"/>
</dbReference>
<sequence length="130" mass="15362">MEIIIFTYQMSSAIARHRGPLYQYYFDYRGANSFMDLFGNNSYGTAHGDEMMLLFNWTDRFPNYRHEDVKVSKNLVKMWANFAKTQSPSLKDITWPDAKQNAEFMHITQTFSVERNLAGEIITWWSKLNL</sequence>
<dbReference type="SUPFAM" id="SSF53474">
    <property type="entry name" value="alpha/beta-Hydrolases"/>
    <property type="match status" value="1"/>
</dbReference>
<evidence type="ECO:0000259" key="2">
    <source>
        <dbReference type="Pfam" id="PF00135"/>
    </source>
</evidence>
<name>A0A161M8Y9_TRIIF</name>
<reference evidence="3" key="1">
    <citation type="submission" date="2016-04" db="EMBL/GenBank/DDBJ databases">
        <authorList>
            <person name="Calderon-Fernandez G.M.Sr."/>
        </authorList>
    </citation>
    <scope>NUCLEOTIDE SEQUENCE</scope>
    <source>
        <strain evidence="3">Int1</strain>
        <tissue evidence="3">Integument</tissue>
    </source>
</reference>
<dbReference type="EMBL" id="GEMB01004323">
    <property type="protein sequence ID" value="JAR98950.1"/>
    <property type="molecule type" value="Transcribed_RNA"/>
</dbReference>
<feature type="domain" description="Carboxylesterase type B" evidence="2">
    <location>
        <begin position="7"/>
        <end position="120"/>
    </location>
</feature>
<proteinExistence type="predicted"/>
<accession>A0A161M8Y9</accession>
<reference evidence="3" key="2">
    <citation type="journal article" date="2017" name="J. Med. Entomol.">
        <title>Transcriptome Analysis of the Triatoma infestans (Hemiptera: Reduviidae) Integument.</title>
        <authorList>
            <person name="Calderon-Fernandez G.M."/>
            <person name="Moriconi D.E."/>
            <person name="Dulbecco A.B."/>
            <person name="Juarez M.P."/>
        </authorList>
    </citation>
    <scope>NUCLEOTIDE SEQUENCE</scope>
    <source>
        <strain evidence="3">Int1</strain>
        <tissue evidence="3">Integument</tissue>
    </source>
</reference>
<dbReference type="Gene3D" id="3.40.50.1820">
    <property type="entry name" value="alpha/beta hydrolase"/>
    <property type="match status" value="1"/>
</dbReference>